<reference evidence="2 3" key="1">
    <citation type="journal article" date="2023" name="Hortic Res">
        <title>The complete reference genome for grapevine (Vitis vinifera L.) genetics and breeding.</title>
        <authorList>
            <person name="Shi X."/>
            <person name="Cao S."/>
            <person name="Wang X."/>
            <person name="Huang S."/>
            <person name="Wang Y."/>
            <person name="Liu Z."/>
            <person name="Liu W."/>
            <person name="Leng X."/>
            <person name="Peng Y."/>
            <person name="Wang N."/>
            <person name="Wang Y."/>
            <person name="Ma Z."/>
            <person name="Xu X."/>
            <person name="Zhang F."/>
            <person name="Xue H."/>
            <person name="Zhong H."/>
            <person name="Wang Y."/>
            <person name="Zhang K."/>
            <person name="Velt A."/>
            <person name="Avia K."/>
            <person name="Holtgrawe D."/>
            <person name="Grimplet J."/>
            <person name="Matus J.T."/>
            <person name="Ware D."/>
            <person name="Wu X."/>
            <person name="Wang H."/>
            <person name="Liu C."/>
            <person name="Fang Y."/>
            <person name="Rustenholz C."/>
            <person name="Cheng Z."/>
            <person name="Xiao H."/>
            <person name="Zhou Y."/>
        </authorList>
    </citation>
    <scope>NUCLEOTIDE SEQUENCE [LARGE SCALE GENOMIC DNA]</scope>
    <source>
        <strain evidence="3">cv. Pinot noir / PN40024</strain>
        <tissue evidence="2">Leaf</tissue>
    </source>
</reference>
<gene>
    <name evidence="2" type="ORF">VitviT2T_003730</name>
</gene>
<organism evidence="2 3">
    <name type="scientific">Vitis vinifera</name>
    <name type="common">Grape</name>
    <dbReference type="NCBI Taxonomy" id="29760"/>
    <lineage>
        <taxon>Eukaryota</taxon>
        <taxon>Viridiplantae</taxon>
        <taxon>Streptophyta</taxon>
        <taxon>Embryophyta</taxon>
        <taxon>Tracheophyta</taxon>
        <taxon>Spermatophyta</taxon>
        <taxon>Magnoliopsida</taxon>
        <taxon>eudicotyledons</taxon>
        <taxon>Gunneridae</taxon>
        <taxon>Pentapetalae</taxon>
        <taxon>rosids</taxon>
        <taxon>Vitales</taxon>
        <taxon>Vitaceae</taxon>
        <taxon>Viteae</taxon>
        <taxon>Vitis</taxon>
    </lineage>
</organism>
<feature type="compositionally biased region" description="Basic and acidic residues" evidence="1">
    <location>
        <begin position="54"/>
        <end position="72"/>
    </location>
</feature>
<evidence type="ECO:0000313" key="2">
    <source>
        <dbReference type="EMBL" id="WJZ84109.1"/>
    </source>
</evidence>
<feature type="region of interest" description="Disordered" evidence="1">
    <location>
        <begin position="21"/>
        <end position="114"/>
    </location>
</feature>
<evidence type="ECO:0000313" key="3">
    <source>
        <dbReference type="Proteomes" id="UP001227230"/>
    </source>
</evidence>
<sequence>MEFVNHVLIGLDCIWWPGVDGRNIRKSPIPNPLFGSLMREKGEREKRKAKQKREKASEKRLDEKSKRSDKDKKQRKRHQSAVDDPSWDRKGKHKSKNSSKSSSDFKRSRQMEEM</sequence>
<keyword evidence="3" id="KW-1185">Reference proteome</keyword>
<proteinExistence type="predicted"/>
<protein>
    <submittedName>
        <fullName evidence="2">Uncharacterized protein</fullName>
    </submittedName>
</protein>
<dbReference type="EMBL" id="CP126650">
    <property type="protein sequence ID" value="WJZ84109.1"/>
    <property type="molecule type" value="Genomic_DNA"/>
</dbReference>
<name>A0ABY9BN45_VITVI</name>
<dbReference type="Proteomes" id="UP001227230">
    <property type="component" value="Chromosome 3"/>
</dbReference>
<feature type="compositionally biased region" description="Basic and acidic residues" evidence="1">
    <location>
        <begin position="103"/>
        <end position="114"/>
    </location>
</feature>
<evidence type="ECO:0000256" key="1">
    <source>
        <dbReference type="SAM" id="MobiDB-lite"/>
    </source>
</evidence>
<accession>A0ABY9BN45</accession>